<dbReference type="GO" id="GO:0050650">
    <property type="term" value="P:chondroitin sulfate proteoglycan biosynthetic process"/>
    <property type="evidence" value="ECO:0007669"/>
    <property type="project" value="TreeGrafter"/>
</dbReference>
<comment type="similarity">
    <text evidence="2">Belongs to the glycosyltransferase 43 family.</text>
</comment>
<dbReference type="AlphaFoldDB" id="A0A0G4HWW3"/>
<gene>
    <name evidence="15" type="ORF">Cvel_1469</name>
</gene>
<keyword evidence="7" id="KW-0472">Membrane</keyword>
<dbReference type="EMBL" id="CDMZ01004201">
    <property type="protein sequence ID" value="CEM48988.1"/>
    <property type="molecule type" value="Genomic_DNA"/>
</dbReference>
<evidence type="ECO:0000256" key="14">
    <source>
        <dbReference type="SAM" id="SignalP"/>
    </source>
</evidence>
<dbReference type="GO" id="GO:0015018">
    <property type="term" value="F:galactosylgalactosylxylosylprotein 3-beta-glucuronosyltransferase activity"/>
    <property type="evidence" value="ECO:0007669"/>
    <property type="project" value="InterPro"/>
</dbReference>
<keyword evidence="14" id="KW-0732">Signal</keyword>
<dbReference type="Gene3D" id="3.90.550.10">
    <property type="entry name" value="Spore Coat Polysaccharide Biosynthesis Protein SpsA, Chain A"/>
    <property type="match status" value="1"/>
</dbReference>
<keyword evidence="10" id="KW-0479">Metal-binding</keyword>
<organism evidence="15">
    <name type="scientific">Chromera velia CCMP2878</name>
    <dbReference type="NCBI Taxonomy" id="1169474"/>
    <lineage>
        <taxon>Eukaryota</taxon>
        <taxon>Sar</taxon>
        <taxon>Alveolata</taxon>
        <taxon>Colpodellida</taxon>
        <taxon>Chromeraceae</taxon>
        <taxon>Chromera</taxon>
    </lineage>
</organism>
<feature type="site" description="Interaction with galactose moiety of substrate glycoprotein" evidence="11">
    <location>
        <position position="264"/>
    </location>
</feature>
<keyword evidence="10" id="KW-0464">Manganese</keyword>
<evidence type="ECO:0000256" key="9">
    <source>
        <dbReference type="PIRSR" id="PIRSR605027-1"/>
    </source>
</evidence>
<comment type="cofactor">
    <cofactor evidence="10">
        <name>Mn(2+)</name>
        <dbReference type="ChEBI" id="CHEBI:29035"/>
    </cofactor>
</comment>
<dbReference type="SUPFAM" id="SSF53448">
    <property type="entry name" value="Nucleotide-diphospho-sugar transferases"/>
    <property type="match status" value="1"/>
</dbReference>
<evidence type="ECO:0000256" key="11">
    <source>
        <dbReference type="PIRSR" id="PIRSR605027-4"/>
    </source>
</evidence>
<protein>
    <recommendedName>
        <fullName evidence="16">Galactosylgalactosylxylosylprotein 3-beta-glucuronosyltransferase</fullName>
    </recommendedName>
</protein>
<dbReference type="InterPro" id="IPR005027">
    <property type="entry name" value="Glyco_trans_43"/>
</dbReference>
<comment type="subcellular location">
    <subcellularLocation>
        <location evidence="1">Membrane</location>
        <topology evidence="1">Single-pass type II membrane protein</topology>
    </subcellularLocation>
</comment>
<proteinExistence type="inferred from homology"/>
<evidence type="ECO:0000256" key="6">
    <source>
        <dbReference type="ARBA" id="ARBA00022989"/>
    </source>
</evidence>
<keyword evidence="5" id="KW-0735">Signal-anchor</keyword>
<dbReference type="GO" id="GO:0000139">
    <property type="term" value="C:Golgi membrane"/>
    <property type="evidence" value="ECO:0007669"/>
    <property type="project" value="TreeGrafter"/>
</dbReference>
<dbReference type="GO" id="GO:0005975">
    <property type="term" value="P:carbohydrate metabolic process"/>
    <property type="evidence" value="ECO:0007669"/>
    <property type="project" value="TreeGrafter"/>
</dbReference>
<feature type="compositionally biased region" description="Basic residues" evidence="13">
    <location>
        <begin position="32"/>
        <end position="45"/>
    </location>
</feature>
<keyword evidence="4" id="KW-0812">Transmembrane</keyword>
<evidence type="ECO:0000256" key="1">
    <source>
        <dbReference type="ARBA" id="ARBA00004606"/>
    </source>
</evidence>
<dbReference type="PANTHER" id="PTHR10896:SF65">
    <property type="entry name" value="GALACTOSYLGALACTOSYLXYLOSYLPROTEIN 3-BETA-GLUCURONOSYLTRANSFERASE 3"/>
    <property type="match status" value="1"/>
</dbReference>
<dbReference type="PANTHER" id="PTHR10896">
    <property type="entry name" value="GALACTOSYLGALACTOSYLXYLOSYLPROTEIN 3-BETA-GLUCURONOSYLTRANSFERASE BETA-1,3-GLUCURONYLTRANSFERASE"/>
    <property type="match status" value="1"/>
</dbReference>
<keyword evidence="8 12" id="KW-0325">Glycoprotein</keyword>
<evidence type="ECO:0000256" key="3">
    <source>
        <dbReference type="ARBA" id="ARBA00022679"/>
    </source>
</evidence>
<accession>A0A0G4HWW3</accession>
<feature type="binding site" evidence="10">
    <location>
        <position position="233"/>
    </location>
    <ligand>
        <name>Mn(2+)</name>
        <dbReference type="ChEBI" id="CHEBI:29035"/>
    </ligand>
</feature>
<feature type="region of interest" description="Disordered" evidence="13">
    <location>
        <begin position="27"/>
        <end position="49"/>
    </location>
</feature>
<dbReference type="GO" id="GO:0046872">
    <property type="term" value="F:metal ion binding"/>
    <property type="evidence" value="ECO:0007669"/>
    <property type="project" value="UniProtKB-KW"/>
</dbReference>
<evidence type="ECO:0000256" key="2">
    <source>
        <dbReference type="ARBA" id="ARBA00007706"/>
    </source>
</evidence>
<dbReference type="VEuPathDB" id="CryptoDB:Cvel_1469"/>
<name>A0A0G4HWW3_9ALVE</name>
<feature type="glycosylation site" description="N-linked (GlcNAc...) asparagine" evidence="12">
    <location>
        <position position="348"/>
    </location>
</feature>
<keyword evidence="3" id="KW-0808">Transferase</keyword>
<dbReference type="PhylomeDB" id="A0A0G4HWW3"/>
<evidence type="ECO:0008006" key="16">
    <source>
        <dbReference type="Google" id="ProtNLM"/>
    </source>
</evidence>
<evidence type="ECO:0000256" key="5">
    <source>
        <dbReference type="ARBA" id="ARBA00022968"/>
    </source>
</evidence>
<feature type="active site" description="Proton donor/acceptor" evidence="9">
    <location>
        <position position="328"/>
    </location>
</feature>
<sequence length="378" mass="41603">MHSFCAFCLLALAWRDSGTTVALGVRSSVSSKQKHKHQHHSHRSHTHADEKLQYKVGQRHRDEIGSLGWRKIEDFGDEGVGGSGSLGVSEFFSSSSTGSDDITKGAGLCTATPTKQSGLRWIFAITPTYRRVTQRLDMIRLLAAFAHVPNLYVVVVEDRETVSEKMKTTLEDSMMPEGSWALAAAPTTPGLAVKGSEQRNKGLDVMAKLIASEQDEQTRKDMENGVVFFADDDNAYDPRLFDEIRKVQKVGVWPVAFSGKKIVEHCKVDSSTGKVTGFDAWAADVRPFALDMAGMGLSVSFFVSPAETDTNKGAKLRFDPYSHSGMLESTLLMQTGISVGDLEPLADNCTKVYTWHVSTSIKWGKEQPPADFDKEFDV</sequence>
<evidence type="ECO:0000313" key="15">
    <source>
        <dbReference type="EMBL" id="CEM48988.1"/>
    </source>
</evidence>
<dbReference type="InterPro" id="IPR029044">
    <property type="entry name" value="Nucleotide-diphossugar_trans"/>
</dbReference>
<dbReference type="Pfam" id="PF03360">
    <property type="entry name" value="Glyco_transf_43"/>
    <property type="match status" value="1"/>
</dbReference>
<feature type="signal peptide" evidence="14">
    <location>
        <begin position="1"/>
        <end position="18"/>
    </location>
</feature>
<evidence type="ECO:0000256" key="12">
    <source>
        <dbReference type="PIRSR" id="PIRSR605027-6"/>
    </source>
</evidence>
<evidence type="ECO:0000256" key="8">
    <source>
        <dbReference type="ARBA" id="ARBA00023180"/>
    </source>
</evidence>
<evidence type="ECO:0000256" key="10">
    <source>
        <dbReference type="PIRSR" id="PIRSR605027-3"/>
    </source>
</evidence>
<reference evidence="15" key="1">
    <citation type="submission" date="2014-11" db="EMBL/GenBank/DDBJ databases">
        <authorList>
            <person name="Otto D Thomas"/>
            <person name="Naeem Raeece"/>
        </authorList>
    </citation>
    <scope>NUCLEOTIDE SEQUENCE</scope>
</reference>
<evidence type="ECO:0000256" key="13">
    <source>
        <dbReference type="SAM" id="MobiDB-lite"/>
    </source>
</evidence>
<keyword evidence="6" id="KW-1133">Transmembrane helix</keyword>
<evidence type="ECO:0000256" key="4">
    <source>
        <dbReference type="ARBA" id="ARBA00022692"/>
    </source>
</evidence>
<feature type="chain" id="PRO_5005192303" description="Galactosylgalactosylxylosylprotein 3-beta-glucuronosyltransferase" evidence="14">
    <location>
        <begin position="19"/>
        <end position="378"/>
    </location>
</feature>
<evidence type="ECO:0000256" key="7">
    <source>
        <dbReference type="ARBA" id="ARBA00023136"/>
    </source>
</evidence>